<evidence type="ECO:0000256" key="6">
    <source>
        <dbReference type="SAM" id="Phobius"/>
    </source>
</evidence>
<keyword evidence="8" id="KW-1185">Reference proteome</keyword>
<feature type="transmembrane region" description="Helical" evidence="6">
    <location>
        <begin position="240"/>
        <end position="260"/>
    </location>
</feature>
<dbReference type="Pfam" id="PF13520">
    <property type="entry name" value="AA_permease_2"/>
    <property type="match status" value="1"/>
</dbReference>
<name>A0A348B3B3_9CREN</name>
<dbReference type="KEGG" id="sacd:HS1genome_1054"/>
<keyword evidence="3 6" id="KW-0812">Transmembrane</keyword>
<feature type="transmembrane region" description="Helical" evidence="6">
    <location>
        <begin position="6"/>
        <end position="24"/>
    </location>
</feature>
<accession>A0A348B3B3</accession>
<evidence type="ECO:0000256" key="3">
    <source>
        <dbReference type="ARBA" id="ARBA00022692"/>
    </source>
</evidence>
<dbReference type="PANTHER" id="PTHR42770:SF7">
    <property type="entry name" value="MEMBRANE PROTEIN"/>
    <property type="match status" value="1"/>
</dbReference>
<dbReference type="GO" id="GO:0022857">
    <property type="term" value="F:transmembrane transporter activity"/>
    <property type="evidence" value="ECO:0007669"/>
    <property type="project" value="InterPro"/>
</dbReference>
<feature type="transmembrane region" description="Helical" evidence="6">
    <location>
        <begin position="44"/>
        <end position="65"/>
    </location>
</feature>
<dbReference type="GO" id="GO:0005886">
    <property type="term" value="C:plasma membrane"/>
    <property type="evidence" value="ECO:0007669"/>
    <property type="project" value="UniProtKB-SubCell"/>
</dbReference>
<dbReference type="PANTHER" id="PTHR42770">
    <property type="entry name" value="AMINO ACID TRANSPORTER-RELATED"/>
    <property type="match status" value="1"/>
</dbReference>
<sequence>MAALVTFLISLPLGLAYTLMSMQLPRTGGDYVWISRKLSPKLSVPVAVAMTFNMPTYFALTSYFWSSSFEQILLVMFKIDGLGQIPSLGAVATYLVAAIPFMFLVAINVRRPSAVSRLNTYLSIIACFAVAYGTLVLYLKGVSPLSHSFASTFSLVPRLNGQPGFSGTLEAVPLLSAFSFIWVFAGPAVAAEARDRKALKLNVLLSQLLTLALIGVPFYLMKGPVSSSLFYTGLYNFWTLAMYAAGPGAGWILAIGLIAWEILELSMGILVFSRYILAMALDRLLPELLGQINSRGSPVPAHLLDLLLTLSFLSVPLVSSVGVLALYDFLPLSLVYMGLVAIAATKFSGKAVKFAGALSLPLLSYLGWAVIMSPYLGLRGNLLWINLVYLVSLLGLGVSIYLRARVKCKKIGVQLDRIYREVPPS</sequence>
<evidence type="ECO:0000313" key="8">
    <source>
        <dbReference type="Proteomes" id="UP000276741"/>
    </source>
</evidence>
<organism evidence="7 8">
    <name type="scientific">Sulfodiicoccus acidiphilus</name>
    <dbReference type="NCBI Taxonomy" id="1670455"/>
    <lineage>
        <taxon>Archaea</taxon>
        <taxon>Thermoproteota</taxon>
        <taxon>Thermoprotei</taxon>
        <taxon>Sulfolobales</taxon>
        <taxon>Sulfolobaceae</taxon>
        <taxon>Sulfodiicoccus</taxon>
    </lineage>
</organism>
<gene>
    <name evidence="7" type="ORF">HS1genome_1054</name>
</gene>
<feature type="transmembrane region" description="Helical" evidence="6">
    <location>
        <begin position="267"/>
        <end position="286"/>
    </location>
</feature>
<keyword evidence="5 6" id="KW-0472">Membrane</keyword>
<keyword evidence="4 6" id="KW-1133">Transmembrane helix</keyword>
<dbReference type="Proteomes" id="UP000276741">
    <property type="component" value="Chromosome"/>
</dbReference>
<feature type="transmembrane region" description="Helical" evidence="6">
    <location>
        <begin position="351"/>
        <end position="371"/>
    </location>
</feature>
<dbReference type="PIRSF" id="PIRSF006060">
    <property type="entry name" value="AA_transporter"/>
    <property type="match status" value="1"/>
</dbReference>
<feature type="transmembrane region" description="Helical" evidence="6">
    <location>
        <begin position="203"/>
        <end position="220"/>
    </location>
</feature>
<evidence type="ECO:0000313" key="7">
    <source>
        <dbReference type="EMBL" id="BBD72665.1"/>
    </source>
</evidence>
<feature type="transmembrane region" description="Helical" evidence="6">
    <location>
        <begin position="85"/>
        <end position="109"/>
    </location>
</feature>
<keyword evidence="2" id="KW-1003">Cell membrane</keyword>
<reference evidence="8" key="1">
    <citation type="submission" date="2018-04" db="EMBL/GenBank/DDBJ databases">
        <title>Complete genome sequence of Sulfodiicoccus acidiphilus strain HS-1.</title>
        <authorList>
            <person name="Sakai H.D."/>
            <person name="Kurosawa N."/>
        </authorList>
    </citation>
    <scope>NUCLEOTIDE SEQUENCE [LARGE SCALE GENOMIC DNA]</scope>
    <source>
        <strain evidence="8">HS-1</strain>
    </source>
</reference>
<comment type="subcellular location">
    <subcellularLocation>
        <location evidence="1">Cell membrane</location>
        <topology evidence="1">Multi-pass membrane protein</topology>
    </subcellularLocation>
</comment>
<protein>
    <submittedName>
        <fullName evidence="7">Amino acid permease</fullName>
    </submittedName>
</protein>
<dbReference type="Gene3D" id="1.20.1740.10">
    <property type="entry name" value="Amino acid/polyamine transporter I"/>
    <property type="match status" value="1"/>
</dbReference>
<feature type="transmembrane region" description="Helical" evidence="6">
    <location>
        <begin position="171"/>
        <end position="191"/>
    </location>
</feature>
<feature type="transmembrane region" description="Helical" evidence="6">
    <location>
        <begin position="121"/>
        <end position="139"/>
    </location>
</feature>
<evidence type="ECO:0000256" key="1">
    <source>
        <dbReference type="ARBA" id="ARBA00004651"/>
    </source>
</evidence>
<evidence type="ECO:0000256" key="4">
    <source>
        <dbReference type="ARBA" id="ARBA00022989"/>
    </source>
</evidence>
<dbReference type="EMBL" id="AP018553">
    <property type="protein sequence ID" value="BBD72665.1"/>
    <property type="molecule type" value="Genomic_DNA"/>
</dbReference>
<evidence type="ECO:0000256" key="2">
    <source>
        <dbReference type="ARBA" id="ARBA00022475"/>
    </source>
</evidence>
<dbReference type="InterPro" id="IPR002293">
    <property type="entry name" value="AA/rel_permease1"/>
</dbReference>
<feature type="transmembrane region" description="Helical" evidence="6">
    <location>
        <begin position="383"/>
        <end position="402"/>
    </location>
</feature>
<proteinExistence type="predicted"/>
<dbReference type="InterPro" id="IPR050367">
    <property type="entry name" value="APC_superfamily"/>
</dbReference>
<evidence type="ECO:0000256" key="5">
    <source>
        <dbReference type="ARBA" id="ARBA00023136"/>
    </source>
</evidence>
<dbReference type="AlphaFoldDB" id="A0A348B3B3"/>